<organism evidence="1 2">
    <name type="scientific">Portunus trituberculatus</name>
    <name type="common">Swimming crab</name>
    <name type="synonym">Neptunus trituberculatus</name>
    <dbReference type="NCBI Taxonomy" id="210409"/>
    <lineage>
        <taxon>Eukaryota</taxon>
        <taxon>Metazoa</taxon>
        <taxon>Ecdysozoa</taxon>
        <taxon>Arthropoda</taxon>
        <taxon>Crustacea</taxon>
        <taxon>Multicrustacea</taxon>
        <taxon>Malacostraca</taxon>
        <taxon>Eumalacostraca</taxon>
        <taxon>Eucarida</taxon>
        <taxon>Decapoda</taxon>
        <taxon>Pleocyemata</taxon>
        <taxon>Brachyura</taxon>
        <taxon>Eubrachyura</taxon>
        <taxon>Portunoidea</taxon>
        <taxon>Portunidae</taxon>
        <taxon>Portuninae</taxon>
        <taxon>Portunus</taxon>
    </lineage>
</organism>
<name>A0A5B7D886_PORTR</name>
<protein>
    <submittedName>
        <fullName evidence="1">Uncharacterized protein</fullName>
    </submittedName>
</protein>
<dbReference type="EMBL" id="VSRR010000595">
    <property type="protein sequence ID" value="MPC17509.1"/>
    <property type="molecule type" value="Genomic_DNA"/>
</dbReference>
<dbReference type="AlphaFoldDB" id="A0A5B7D886"/>
<keyword evidence="2" id="KW-1185">Reference proteome</keyword>
<evidence type="ECO:0000313" key="1">
    <source>
        <dbReference type="EMBL" id="MPC17509.1"/>
    </source>
</evidence>
<sequence>MSACCEIGVTFPGAGGRVVRNAKVVTPCKESTGRVFSFSYDSIGCSYISCSQRHAGQLRLHYSRLSRHDGSMTRGSQAMGKRWSWLASSSVLVGGREAGTGPIVPQHAGSPVLQG</sequence>
<gene>
    <name evidence="1" type="ORF">E2C01_010367</name>
</gene>
<proteinExistence type="predicted"/>
<reference evidence="1 2" key="1">
    <citation type="submission" date="2019-05" db="EMBL/GenBank/DDBJ databases">
        <title>Another draft genome of Portunus trituberculatus and its Hox gene families provides insights of decapod evolution.</title>
        <authorList>
            <person name="Jeong J.-H."/>
            <person name="Song I."/>
            <person name="Kim S."/>
            <person name="Choi T."/>
            <person name="Kim D."/>
            <person name="Ryu S."/>
            <person name="Kim W."/>
        </authorList>
    </citation>
    <scope>NUCLEOTIDE SEQUENCE [LARGE SCALE GENOMIC DNA]</scope>
    <source>
        <tissue evidence="1">Muscle</tissue>
    </source>
</reference>
<comment type="caution">
    <text evidence="1">The sequence shown here is derived from an EMBL/GenBank/DDBJ whole genome shotgun (WGS) entry which is preliminary data.</text>
</comment>
<dbReference type="Proteomes" id="UP000324222">
    <property type="component" value="Unassembled WGS sequence"/>
</dbReference>
<accession>A0A5B7D886</accession>
<evidence type="ECO:0000313" key="2">
    <source>
        <dbReference type="Proteomes" id="UP000324222"/>
    </source>
</evidence>